<sequence length="130" mass="15880">MLALYMFFHDILSQYSHIHNYHFSLNKHHYFDNNQLDKFQVFRIVYLYNRCLNNHTLVYLYSWYIVHHVNNNLVGIIFSFHIVPLQNSLDMYNVVYDLDQGNMYHHSYSNSMDILQFHIVVLYILDSNHM</sequence>
<reference evidence="1" key="1">
    <citation type="submission" date="2016-06" db="UniProtKB">
        <authorList>
            <consortium name="WormBaseParasite"/>
        </authorList>
    </citation>
    <scope>IDENTIFICATION</scope>
</reference>
<protein>
    <submittedName>
        <fullName evidence="1">Uncharacterized protein</fullName>
    </submittedName>
</protein>
<organism evidence="1">
    <name type="scientific">Schistosoma curassoni</name>
    <dbReference type="NCBI Taxonomy" id="6186"/>
    <lineage>
        <taxon>Eukaryota</taxon>
        <taxon>Metazoa</taxon>
        <taxon>Spiralia</taxon>
        <taxon>Lophotrochozoa</taxon>
        <taxon>Platyhelminthes</taxon>
        <taxon>Trematoda</taxon>
        <taxon>Digenea</taxon>
        <taxon>Strigeidida</taxon>
        <taxon>Schistosomatoidea</taxon>
        <taxon>Schistosomatidae</taxon>
        <taxon>Schistosoma</taxon>
    </lineage>
</organism>
<proteinExistence type="predicted"/>
<name>A0A183JYW6_9TREM</name>
<accession>A0A183JYW6</accession>
<dbReference type="WBParaSite" id="SCUD_0000792301-mRNA-1">
    <property type="protein sequence ID" value="SCUD_0000792301-mRNA-1"/>
    <property type="gene ID" value="SCUD_0000792301"/>
</dbReference>
<evidence type="ECO:0000313" key="1">
    <source>
        <dbReference type="WBParaSite" id="SCUD_0000792301-mRNA-1"/>
    </source>
</evidence>
<dbReference type="AlphaFoldDB" id="A0A183JYW6"/>